<dbReference type="GO" id="GO:0016491">
    <property type="term" value="F:oxidoreductase activity"/>
    <property type="evidence" value="ECO:0007669"/>
    <property type="project" value="InterPro"/>
</dbReference>
<feature type="domain" description="Enoyl reductase (ER)" evidence="1">
    <location>
        <begin position="17"/>
        <end position="366"/>
    </location>
</feature>
<dbReference type="SMART" id="SM00829">
    <property type="entry name" value="PKS_ER"/>
    <property type="match status" value="1"/>
</dbReference>
<name>A0A9W8Z5P6_9PLEO</name>
<dbReference type="OrthoDB" id="3509362at2759"/>
<organism evidence="2 3">
    <name type="scientific">Didymella pomorum</name>
    <dbReference type="NCBI Taxonomy" id="749634"/>
    <lineage>
        <taxon>Eukaryota</taxon>
        <taxon>Fungi</taxon>
        <taxon>Dikarya</taxon>
        <taxon>Ascomycota</taxon>
        <taxon>Pezizomycotina</taxon>
        <taxon>Dothideomycetes</taxon>
        <taxon>Pleosporomycetidae</taxon>
        <taxon>Pleosporales</taxon>
        <taxon>Pleosporineae</taxon>
        <taxon>Didymellaceae</taxon>
        <taxon>Didymella</taxon>
    </lineage>
</organism>
<dbReference type="Gene3D" id="3.40.50.720">
    <property type="entry name" value="NAD(P)-binding Rossmann-like Domain"/>
    <property type="match status" value="1"/>
</dbReference>
<dbReference type="SUPFAM" id="SSF50129">
    <property type="entry name" value="GroES-like"/>
    <property type="match status" value="1"/>
</dbReference>
<keyword evidence="3" id="KW-1185">Reference proteome</keyword>
<dbReference type="EMBL" id="JAPEVA010000134">
    <property type="protein sequence ID" value="KAJ4398290.1"/>
    <property type="molecule type" value="Genomic_DNA"/>
</dbReference>
<dbReference type="InterPro" id="IPR013154">
    <property type="entry name" value="ADH-like_N"/>
</dbReference>
<sequence length="371" mass="38901">MSTDTGNLAWTVPASATSINHLTQQSLPIPTAGPRQVLVRLTAASLNYRDLLVATHSPEYPGIDGLPGNHATDLVPCSDGSGVIHSTGLESEWAGREGKKVLLHPNEWLTGDARNLDLQRVFGAAGSEGVLQQWILVDDARVIEAPPHLSSVQSASLATAGVTAWSAIREGLDATLAGGLDDWHDGKRLEGKTILTQGTGGVSCFAIQIAAALGATVIVTSSSDAKLEFAKKLGATHGINYTTTPNWDQEVLRLTDGKGVDQVIELGGARTLLKSVNSVRKGGLVSLIGILSAPQDVSAEVVPALLFGGKIVKGCVAFSRDATAEFAKFAEQNDIRPIVAKGFDFDDAVGAFKALQNQTEVGKIVIKIGDE</sequence>
<dbReference type="PANTHER" id="PTHR45033:SF2">
    <property type="entry name" value="ZINC-TYPE ALCOHOL DEHYDROGENASE-LIKE PROTEIN C1773.06C"/>
    <property type="match status" value="1"/>
</dbReference>
<dbReference type="InterPro" id="IPR011032">
    <property type="entry name" value="GroES-like_sf"/>
</dbReference>
<reference evidence="2" key="1">
    <citation type="submission" date="2022-10" db="EMBL/GenBank/DDBJ databases">
        <title>Tapping the CABI collections for fungal endophytes: first genome assemblies for Collariella, Neodidymelliopsis, Ascochyta clinopodiicola, Didymella pomorum, Didymosphaeria variabile, Neocosmospora piperis and Neocucurbitaria cava.</title>
        <authorList>
            <person name="Hill R."/>
        </authorList>
    </citation>
    <scope>NUCLEOTIDE SEQUENCE</scope>
    <source>
        <strain evidence="2">IMI 355091</strain>
    </source>
</reference>
<dbReference type="SUPFAM" id="SSF51735">
    <property type="entry name" value="NAD(P)-binding Rossmann-fold domains"/>
    <property type="match status" value="1"/>
</dbReference>
<dbReference type="Pfam" id="PF08240">
    <property type="entry name" value="ADH_N"/>
    <property type="match status" value="1"/>
</dbReference>
<dbReference type="InterPro" id="IPR036291">
    <property type="entry name" value="NAD(P)-bd_dom_sf"/>
</dbReference>
<protein>
    <recommendedName>
        <fullName evidence="1">Enoyl reductase (ER) domain-containing protein</fullName>
    </recommendedName>
</protein>
<dbReference type="Gene3D" id="3.90.180.10">
    <property type="entry name" value="Medium-chain alcohol dehydrogenases, catalytic domain"/>
    <property type="match status" value="1"/>
</dbReference>
<gene>
    <name evidence="2" type="ORF">N0V91_010337</name>
</gene>
<comment type="caution">
    <text evidence="2">The sequence shown here is derived from an EMBL/GenBank/DDBJ whole genome shotgun (WGS) entry which is preliminary data.</text>
</comment>
<evidence type="ECO:0000259" key="1">
    <source>
        <dbReference type="SMART" id="SM00829"/>
    </source>
</evidence>
<dbReference type="CDD" id="cd08276">
    <property type="entry name" value="MDR7"/>
    <property type="match status" value="1"/>
</dbReference>
<evidence type="ECO:0000313" key="3">
    <source>
        <dbReference type="Proteomes" id="UP001140510"/>
    </source>
</evidence>
<dbReference type="Pfam" id="PF00107">
    <property type="entry name" value="ADH_zinc_N"/>
    <property type="match status" value="1"/>
</dbReference>
<proteinExistence type="predicted"/>
<dbReference type="InterPro" id="IPR013149">
    <property type="entry name" value="ADH-like_C"/>
</dbReference>
<dbReference type="Proteomes" id="UP001140510">
    <property type="component" value="Unassembled WGS sequence"/>
</dbReference>
<evidence type="ECO:0000313" key="2">
    <source>
        <dbReference type="EMBL" id="KAJ4398290.1"/>
    </source>
</evidence>
<accession>A0A9W8Z5P6</accession>
<dbReference type="InterPro" id="IPR052711">
    <property type="entry name" value="Zinc_ADH-like"/>
</dbReference>
<dbReference type="InterPro" id="IPR020843">
    <property type="entry name" value="ER"/>
</dbReference>
<dbReference type="AlphaFoldDB" id="A0A9W8Z5P6"/>
<dbReference type="PANTHER" id="PTHR45033">
    <property type="match status" value="1"/>
</dbReference>